<keyword evidence="1" id="KW-0472">Membrane</keyword>
<dbReference type="Pfam" id="PF06197">
    <property type="entry name" value="DUF998"/>
    <property type="match status" value="1"/>
</dbReference>
<organism evidence="2 3">
    <name type="scientific">Mycobacterium kubicae</name>
    <dbReference type="NCBI Taxonomy" id="120959"/>
    <lineage>
        <taxon>Bacteria</taxon>
        <taxon>Bacillati</taxon>
        <taxon>Actinomycetota</taxon>
        <taxon>Actinomycetes</taxon>
        <taxon>Mycobacteriales</taxon>
        <taxon>Mycobacteriaceae</taxon>
        <taxon>Mycobacterium</taxon>
        <taxon>Mycobacterium simiae complex</taxon>
    </lineage>
</organism>
<feature type="transmembrane region" description="Helical" evidence="1">
    <location>
        <begin position="26"/>
        <end position="47"/>
    </location>
</feature>
<dbReference type="KEGG" id="mku:I2456_03610"/>
<feature type="transmembrane region" description="Helical" evidence="1">
    <location>
        <begin position="99"/>
        <end position="118"/>
    </location>
</feature>
<evidence type="ECO:0000313" key="3">
    <source>
        <dbReference type="Proteomes" id="UP000663583"/>
    </source>
</evidence>
<evidence type="ECO:0000313" key="2">
    <source>
        <dbReference type="EMBL" id="QPI38632.1"/>
    </source>
</evidence>
<gene>
    <name evidence="2" type="ORF">I2456_03610</name>
</gene>
<dbReference type="Proteomes" id="UP000663583">
    <property type="component" value="Chromosome"/>
</dbReference>
<feature type="transmembrane region" description="Helical" evidence="1">
    <location>
        <begin position="182"/>
        <end position="204"/>
    </location>
</feature>
<protein>
    <submittedName>
        <fullName evidence="2">DUF998 domain-containing protein</fullName>
    </submittedName>
</protein>
<accession>A0AAX1JDQ5</accession>
<name>A0AAX1JDQ5_9MYCO</name>
<reference evidence="2" key="1">
    <citation type="submission" date="2020-11" db="EMBL/GenBank/DDBJ databases">
        <title>Intraspecies plasmid and genomic variation of Mycobacterium kubicae revealed by the complete genome sequences of two clinical isolates.</title>
        <authorList>
            <person name="Hendrix J.R."/>
            <person name="Epperson L.E."/>
            <person name="Honda J.R."/>
            <person name="Strong M."/>
        </authorList>
    </citation>
    <scope>NUCLEOTIDE SEQUENCE</scope>
    <source>
        <strain evidence="2">JCM 13573</strain>
    </source>
</reference>
<dbReference type="AlphaFoldDB" id="A0AAX1JDQ5"/>
<dbReference type="RefSeq" id="WP_139822986.1">
    <property type="nucleotide sequence ID" value="NZ_BLKU01000002.1"/>
</dbReference>
<evidence type="ECO:0000256" key="1">
    <source>
        <dbReference type="SAM" id="Phobius"/>
    </source>
</evidence>
<keyword evidence="1" id="KW-0812">Transmembrane</keyword>
<dbReference type="InterPro" id="IPR009339">
    <property type="entry name" value="DUF998"/>
</dbReference>
<proteinExistence type="predicted"/>
<keyword evidence="1" id="KW-1133">Transmembrane helix</keyword>
<feature type="transmembrane region" description="Helical" evidence="1">
    <location>
        <begin position="216"/>
        <end position="237"/>
    </location>
</feature>
<feature type="transmembrane region" description="Helical" evidence="1">
    <location>
        <begin position="67"/>
        <end position="87"/>
    </location>
</feature>
<feature type="transmembrane region" description="Helical" evidence="1">
    <location>
        <begin position="157"/>
        <end position="175"/>
    </location>
</feature>
<sequence length="239" mass="24965">MHEATAPRRQDAKTAQRLSSRASAQMLGGVLAGPLFVTSFTAIGAARRDYDWRRYPVSSLAIGPHGWQQRLNFILTGVLYSCAAVALGRSDRRRIGPRAVPVLSAAAGIGLIGSGVFVTDYVGDPLSGEPDPTRRNSADAAAPVRTRVGQIHDLCGIPVFAGIPLAGLASAATAVRSGDCRWACYSAASSMVMTGSLVVFGATIKGRPGFRGNSGVLQRIAIAIGLGWLSALSFRALSQ</sequence>
<dbReference type="EMBL" id="CP065047">
    <property type="protein sequence ID" value="QPI38632.1"/>
    <property type="molecule type" value="Genomic_DNA"/>
</dbReference>